<sequence length="138" mass="15636">MYSSFFRVFGRFLSGVQEQKVQKKECFTVENQSVYEECIKACQECLYACNHCFDKCLMEVDSGLMAECIRLDRECAEMCAIAVQALTRNSPYAEDICLLCAKVCEACGNECSLYKHDHCQACAESCYRCAEACRKMAS</sequence>
<dbReference type="EMBL" id="QSND01000002">
    <property type="protein sequence ID" value="KAA6450646.1"/>
    <property type="molecule type" value="Genomic_DNA"/>
</dbReference>
<reference evidence="1 2" key="1">
    <citation type="submission" date="2018-08" db="EMBL/GenBank/DDBJ databases">
        <title>Bacillus phenotypic plasticity.</title>
        <authorList>
            <person name="Hurtado E."/>
        </authorList>
    </citation>
    <scope>NUCLEOTIDE SEQUENCE [LARGE SCALE GENOMIC DNA]</scope>
    <source>
        <strain evidence="1 2">427</strain>
    </source>
</reference>
<dbReference type="InterPro" id="IPR005560">
    <property type="entry name" value="Csp_YhjQ"/>
</dbReference>
<dbReference type="Proteomes" id="UP000324326">
    <property type="component" value="Unassembled WGS sequence"/>
</dbReference>
<dbReference type="CDD" id="cd08026">
    <property type="entry name" value="DUF326"/>
    <property type="match status" value="1"/>
</dbReference>
<dbReference type="Pfam" id="PF03860">
    <property type="entry name" value="Csp"/>
    <property type="match status" value="1"/>
</dbReference>
<comment type="caution">
    <text evidence="1">The sequence shown here is derived from an EMBL/GenBank/DDBJ whole genome shotgun (WGS) entry which is preliminary data.</text>
</comment>
<proteinExistence type="predicted"/>
<gene>
    <name evidence="1" type="ORF">DX927_07210</name>
</gene>
<dbReference type="PANTHER" id="PTHR37310:SF1">
    <property type="entry name" value="CYTOPLASMIC PROTEIN"/>
    <property type="match status" value="1"/>
</dbReference>
<dbReference type="STRING" id="1925020.BTA30_08465"/>
<dbReference type="Gene3D" id="1.20.1270.360">
    <property type="match status" value="1"/>
</dbReference>
<protein>
    <submittedName>
        <fullName evidence="1">Four-helix bundle copper-binding protein</fullName>
    </submittedName>
</protein>
<name>A0A5M8RU57_9BACI</name>
<dbReference type="InterPro" id="IPR044543">
    <property type="entry name" value="YHJQ-like"/>
</dbReference>
<evidence type="ECO:0000313" key="2">
    <source>
        <dbReference type="Proteomes" id="UP000324326"/>
    </source>
</evidence>
<dbReference type="PANTHER" id="PTHR37310">
    <property type="entry name" value="CYTOPLASMIC PROTEIN-RELATED"/>
    <property type="match status" value="1"/>
</dbReference>
<dbReference type="AlphaFoldDB" id="A0A5M8RU57"/>
<evidence type="ECO:0000313" key="1">
    <source>
        <dbReference type="EMBL" id="KAA6450646.1"/>
    </source>
</evidence>
<organism evidence="1 2">
    <name type="scientific">Bacillus swezeyi</name>
    <dbReference type="NCBI Taxonomy" id="1925020"/>
    <lineage>
        <taxon>Bacteria</taxon>
        <taxon>Bacillati</taxon>
        <taxon>Bacillota</taxon>
        <taxon>Bacilli</taxon>
        <taxon>Bacillales</taxon>
        <taxon>Bacillaceae</taxon>
        <taxon>Bacillus</taxon>
    </lineage>
</organism>
<accession>A0A5M8RU57</accession>